<keyword evidence="1" id="KW-0732">Signal</keyword>
<dbReference type="Pfam" id="PF16267">
    <property type="entry name" value="DUF4920"/>
    <property type="match status" value="1"/>
</dbReference>
<gene>
    <name evidence="2" type="ORF">HRH59_04340</name>
</gene>
<proteinExistence type="predicted"/>
<organism evidence="2 3">
    <name type="scientific">Rheinheimera lutimaris</name>
    <dbReference type="NCBI Taxonomy" id="2740584"/>
    <lineage>
        <taxon>Bacteria</taxon>
        <taxon>Pseudomonadati</taxon>
        <taxon>Pseudomonadota</taxon>
        <taxon>Gammaproteobacteria</taxon>
        <taxon>Chromatiales</taxon>
        <taxon>Chromatiaceae</taxon>
        <taxon>Rheinheimera</taxon>
    </lineage>
</organism>
<reference evidence="2 3" key="1">
    <citation type="submission" date="2020-06" db="EMBL/GenBank/DDBJ databases">
        <title>Rheinheimera sp. nov., a marine bacterium isolated from coastal.</title>
        <authorList>
            <person name="Yu Q."/>
            <person name="Qi Y."/>
            <person name="Pu J."/>
        </authorList>
    </citation>
    <scope>NUCLEOTIDE SEQUENCE [LARGE SCALE GENOMIC DNA]</scope>
    <source>
        <strain evidence="2 3">YQF-2</strain>
    </source>
</reference>
<dbReference type="Proteomes" id="UP000523161">
    <property type="component" value="Unassembled WGS sequence"/>
</dbReference>
<evidence type="ECO:0000256" key="1">
    <source>
        <dbReference type="SAM" id="SignalP"/>
    </source>
</evidence>
<name>A0A7Y5ANU5_9GAMM</name>
<dbReference type="RefSeq" id="WP_173500047.1">
    <property type="nucleotide sequence ID" value="NZ_JABSOD010000003.1"/>
</dbReference>
<evidence type="ECO:0000313" key="3">
    <source>
        <dbReference type="Proteomes" id="UP000523161"/>
    </source>
</evidence>
<sequence>MRKTVFAALVAAGLFTLQAAPLSFGPEFDKTHVVAVTDVVANPAAYLQQDITVTGKIQAVCKKQGCWMTLAAAEDAPTFRIKVRDGDMVFPLSSMGKTAYAHGRIQPLPMNLQASIDYLEEQAEKSGSVFDPTKVTEPVTLYQLVPTSVEITD</sequence>
<comment type="caution">
    <text evidence="2">The sequence shown here is derived from an EMBL/GenBank/DDBJ whole genome shotgun (WGS) entry which is preliminary data.</text>
</comment>
<evidence type="ECO:0000313" key="2">
    <source>
        <dbReference type="EMBL" id="NRQ41800.1"/>
    </source>
</evidence>
<accession>A0A7Y5ANU5</accession>
<keyword evidence="3" id="KW-1185">Reference proteome</keyword>
<dbReference type="InterPro" id="IPR032577">
    <property type="entry name" value="DUF4920"/>
</dbReference>
<feature type="signal peptide" evidence="1">
    <location>
        <begin position="1"/>
        <end position="19"/>
    </location>
</feature>
<dbReference type="EMBL" id="JABSOD010000003">
    <property type="protein sequence ID" value="NRQ41800.1"/>
    <property type="molecule type" value="Genomic_DNA"/>
</dbReference>
<protein>
    <submittedName>
        <fullName evidence="2">DUF4920 domain-containing protein</fullName>
    </submittedName>
</protein>
<dbReference type="AlphaFoldDB" id="A0A7Y5ANU5"/>
<feature type="chain" id="PRO_5030731597" evidence="1">
    <location>
        <begin position="20"/>
        <end position="153"/>
    </location>
</feature>